<protein>
    <submittedName>
        <fullName evidence="4">Alpha-1,6-mannosyltransferase mnn11</fullName>
    </submittedName>
</protein>
<dbReference type="InterPro" id="IPR008630">
    <property type="entry name" value="Glyco_trans_34"/>
</dbReference>
<dbReference type="PANTHER" id="PTHR31306">
    <property type="entry name" value="ALPHA-1,6-MANNOSYLTRANSFERASE MNN11-RELATED"/>
    <property type="match status" value="1"/>
</dbReference>
<evidence type="ECO:0000313" key="5">
    <source>
        <dbReference type="Proteomes" id="UP001447188"/>
    </source>
</evidence>
<comment type="similarity">
    <text evidence="1">Belongs to the glycosyltransferase 34 family.</text>
</comment>
<sequence length="300" mass="33834">MHFALPTRSHRSSPFLAASVPRSYFSRRKPVYALIVLVVLLILLFGRSSGPTRPADAPDTVLVLLVNRTGHSAEHVERVTENRRSYAEAHGYGLFIKSAADYPIGPVPAGWARIPALRHAIATFPYSTTFWLLDQDSIIMNPALSLEAHITSTDRLRSLMLRDVPIVPPESVIKTYRHVAAEKVQFILTQDADGLSPGSMIVKRGEWASYFLDTWYDPLFRFYNFQNAEQHALEHIVQWHPTILTKLALVPQNIMNAYPGTAAGAYKDGDFVIRLSGCDAPKRDCEKEFLTYWEKRKVIA</sequence>
<dbReference type="InterPro" id="IPR029044">
    <property type="entry name" value="Nucleotide-diphossugar_trans"/>
</dbReference>
<evidence type="ECO:0000313" key="4">
    <source>
        <dbReference type="EMBL" id="KAL0635347.1"/>
    </source>
</evidence>
<evidence type="ECO:0000256" key="1">
    <source>
        <dbReference type="ARBA" id="ARBA00005664"/>
    </source>
</evidence>
<evidence type="ECO:0000256" key="2">
    <source>
        <dbReference type="ARBA" id="ARBA00022676"/>
    </source>
</evidence>
<dbReference type="PANTHER" id="PTHR31306:SF10">
    <property type="entry name" value="ALPHA-1,6-MANNOSYLTRANSFERASE MNN11-RELATED"/>
    <property type="match status" value="1"/>
</dbReference>
<gene>
    <name evidence="4" type="primary">MNN11</name>
    <name evidence="4" type="ORF">Q9L58_005741</name>
</gene>
<keyword evidence="2" id="KW-0328">Glycosyltransferase</keyword>
<comment type="caution">
    <text evidence="4">The sequence shown here is derived from an EMBL/GenBank/DDBJ whole genome shotgun (WGS) entry which is preliminary data.</text>
</comment>
<organism evidence="4 5">
    <name type="scientific">Discina gigas</name>
    <dbReference type="NCBI Taxonomy" id="1032678"/>
    <lineage>
        <taxon>Eukaryota</taxon>
        <taxon>Fungi</taxon>
        <taxon>Dikarya</taxon>
        <taxon>Ascomycota</taxon>
        <taxon>Pezizomycotina</taxon>
        <taxon>Pezizomycetes</taxon>
        <taxon>Pezizales</taxon>
        <taxon>Discinaceae</taxon>
        <taxon>Discina</taxon>
    </lineage>
</organism>
<evidence type="ECO:0000256" key="3">
    <source>
        <dbReference type="ARBA" id="ARBA00022679"/>
    </source>
</evidence>
<reference evidence="4 5" key="1">
    <citation type="submission" date="2024-02" db="EMBL/GenBank/DDBJ databases">
        <title>Discinaceae phylogenomics.</title>
        <authorList>
            <person name="Dirks A.C."/>
            <person name="James T.Y."/>
        </authorList>
    </citation>
    <scope>NUCLEOTIDE SEQUENCE [LARGE SCALE GENOMIC DNA]</scope>
    <source>
        <strain evidence="4 5">ACD0624</strain>
    </source>
</reference>
<keyword evidence="3" id="KW-0808">Transferase</keyword>
<accession>A0ABR3GHD1</accession>
<keyword evidence="5" id="KW-1185">Reference proteome</keyword>
<name>A0ABR3GHD1_9PEZI</name>
<proteinExistence type="inferred from homology"/>
<dbReference type="EMBL" id="JBBBZM010000072">
    <property type="protein sequence ID" value="KAL0635347.1"/>
    <property type="molecule type" value="Genomic_DNA"/>
</dbReference>
<dbReference type="Gene3D" id="3.90.550.10">
    <property type="entry name" value="Spore Coat Polysaccharide Biosynthesis Protein SpsA, Chain A"/>
    <property type="match status" value="1"/>
</dbReference>
<dbReference type="Pfam" id="PF05637">
    <property type="entry name" value="Glyco_transf_34"/>
    <property type="match status" value="1"/>
</dbReference>
<dbReference type="Proteomes" id="UP001447188">
    <property type="component" value="Unassembled WGS sequence"/>
</dbReference>